<gene>
    <name evidence="2" type="primary">atzA</name>
    <name evidence="2" type="ORF">HALOF300_05138</name>
</gene>
<dbReference type="GO" id="GO:0016810">
    <property type="term" value="F:hydrolase activity, acting on carbon-nitrogen (but not peptide) bonds"/>
    <property type="evidence" value="ECO:0007669"/>
    <property type="project" value="InterPro"/>
</dbReference>
<evidence type="ECO:0000313" key="2">
    <source>
        <dbReference type="EMBL" id="VZO40434.1"/>
    </source>
</evidence>
<dbReference type="GO" id="GO:0018788">
    <property type="term" value="F:atrazine chlorohydrolase activity"/>
    <property type="evidence" value="ECO:0007669"/>
    <property type="project" value="UniProtKB-EC"/>
</dbReference>
<dbReference type="InterPro" id="IPR006680">
    <property type="entry name" value="Amidohydro-rel"/>
</dbReference>
<proteinExistence type="predicted"/>
<dbReference type="SUPFAM" id="SSF51338">
    <property type="entry name" value="Composite domain of metallo-dependent hydrolases"/>
    <property type="match status" value="1"/>
</dbReference>
<dbReference type="Gene3D" id="3.20.20.140">
    <property type="entry name" value="Metal-dependent hydrolases"/>
    <property type="match status" value="1"/>
</dbReference>
<dbReference type="RefSeq" id="WP_231955776.1">
    <property type="nucleotide sequence ID" value="NZ_CACRYJ010000070.1"/>
</dbReference>
<organism evidence="2 3">
    <name type="scientific">Occultella aeris</name>
    <dbReference type="NCBI Taxonomy" id="2761496"/>
    <lineage>
        <taxon>Bacteria</taxon>
        <taxon>Bacillati</taxon>
        <taxon>Actinomycetota</taxon>
        <taxon>Actinomycetes</taxon>
        <taxon>Micrococcales</taxon>
        <taxon>Ruaniaceae</taxon>
        <taxon>Occultella</taxon>
    </lineage>
</organism>
<dbReference type="Proteomes" id="UP000419743">
    <property type="component" value="Unassembled WGS sequence"/>
</dbReference>
<dbReference type="AlphaFoldDB" id="A0A7M4DSJ0"/>
<dbReference type="Gene3D" id="2.30.40.10">
    <property type="entry name" value="Urease, subunit C, domain 1"/>
    <property type="match status" value="1"/>
</dbReference>
<dbReference type="EMBL" id="CACRYJ010000070">
    <property type="protein sequence ID" value="VZO40434.1"/>
    <property type="molecule type" value="Genomic_DNA"/>
</dbReference>
<feature type="domain" description="Amidohydrolase-related" evidence="1">
    <location>
        <begin position="56"/>
        <end position="437"/>
    </location>
</feature>
<protein>
    <submittedName>
        <fullName evidence="2">Atrazine chlorohydrolase</fullName>
        <ecNumber evidence="2">3.8.1.8</ecNumber>
    </submittedName>
</protein>
<dbReference type="SUPFAM" id="SSF51556">
    <property type="entry name" value="Metallo-dependent hydrolases"/>
    <property type="match status" value="1"/>
</dbReference>
<dbReference type="PANTHER" id="PTHR43794">
    <property type="entry name" value="AMINOHYDROLASE SSNA-RELATED"/>
    <property type="match status" value="1"/>
</dbReference>
<keyword evidence="2" id="KW-0378">Hydrolase</keyword>
<dbReference type="PANTHER" id="PTHR43794:SF5">
    <property type="entry name" value="CHLOROHYDROLASE FAMILY PROTEIN"/>
    <property type="match status" value="1"/>
</dbReference>
<dbReference type="InterPro" id="IPR032466">
    <property type="entry name" value="Metal_Hydrolase"/>
</dbReference>
<sequence length="516" mass="56390">MSTFIRDAQVITMDPVTGSEPVTRSIRIDDRGVITAVGTGLVPEPGEEVIAGTDRLVTPGFVNAHTHSWETLYKGRYDNLPLELWMLFTYPILGADPLPAELVRLRSLVFALESMKSGVTTLVDDVLETPSQDLDQLAAVFSAYADIGVRANVSGHVINRPFVDTIPYVADLLPRDLVAQVRGQSLWTGAEYLDYSRQAFGRFHASADGRLRYMLAPSGPQRCTEDLLVGATALAREYDAECHIHVLETKTQAVTGEQFYGRTLVQYLAELGALSRNTTFAHGIWLTEADIEVVADAGVSVSHNAISNLKLGSGIAPWRAYLDAGVTLGLGTDGWSSSDTPRLHEVMKVAALLHKVTEPDHRRWPTVDEVLRAATIGGARTAVLDGVTGSVEVGKQADLLVWDLATLNFTPRQRLDHQLVYSENGSSLEYVMVAGRVTVDHGRLMTMDEDAILAEFNAMLPSVRAWQNRTDALAGTFLPAFTQAYEMCAHADVGLNRWSAPVRGRVPDDRGLQPAR</sequence>
<dbReference type="InterPro" id="IPR011059">
    <property type="entry name" value="Metal-dep_hydrolase_composite"/>
</dbReference>
<comment type="caution">
    <text evidence="2">The sequence shown here is derived from an EMBL/GenBank/DDBJ whole genome shotgun (WGS) entry which is preliminary data.</text>
</comment>
<reference evidence="2 3" key="1">
    <citation type="submission" date="2019-11" db="EMBL/GenBank/DDBJ databases">
        <authorList>
            <person name="Criscuolo A."/>
        </authorList>
    </citation>
    <scope>NUCLEOTIDE SEQUENCE [LARGE SCALE GENOMIC DNA]</scope>
    <source>
        <strain evidence="2">CIP111667</strain>
    </source>
</reference>
<keyword evidence="3" id="KW-1185">Reference proteome</keyword>
<evidence type="ECO:0000313" key="3">
    <source>
        <dbReference type="Proteomes" id="UP000419743"/>
    </source>
</evidence>
<dbReference type="EC" id="3.8.1.8" evidence="2"/>
<accession>A0A7M4DSJ0</accession>
<name>A0A7M4DSJ0_9MICO</name>
<evidence type="ECO:0000259" key="1">
    <source>
        <dbReference type="Pfam" id="PF01979"/>
    </source>
</evidence>
<dbReference type="CDD" id="cd01298">
    <property type="entry name" value="ATZ_TRZ_like"/>
    <property type="match status" value="1"/>
</dbReference>
<dbReference type="InterPro" id="IPR050287">
    <property type="entry name" value="MTA/SAH_deaminase"/>
</dbReference>
<dbReference type="Pfam" id="PF01979">
    <property type="entry name" value="Amidohydro_1"/>
    <property type="match status" value="1"/>
</dbReference>